<feature type="compositionally biased region" description="Polar residues" evidence="1">
    <location>
        <begin position="1"/>
        <end position="15"/>
    </location>
</feature>
<protein>
    <submittedName>
        <fullName evidence="2">Uncharacterized protein</fullName>
    </submittedName>
</protein>
<name>M4BED0_HYAAE</name>
<evidence type="ECO:0000313" key="2">
    <source>
        <dbReference type="EnsemblProtists" id="HpaP804648"/>
    </source>
</evidence>
<keyword evidence="3" id="KW-1185">Reference proteome</keyword>
<organism evidence="2 3">
    <name type="scientific">Hyaloperonospora arabidopsidis (strain Emoy2)</name>
    <name type="common">Downy mildew agent</name>
    <name type="synonym">Peronospora arabidopsidis</name>
    <dbReference type="NCBI Taxonomy" id="559515"/>
    <lineage>
        <taxon>Eukaryota</taxon>
        <taxon>Sar</taxon>
        <taxon>Stramenopiles</taxon>
        <taxon>Oomycota</taxon>
        <taxon>Peronosporomycetes</taxon>
        <taxon>Peronosporales</taxon>
        <taxon>Peronosporaceae</taxon>
        <taxon>Hyaloperonospora</taxon>
    </lineage>
</organism>
<sequence>MAPSGTAPSTGSTMLPTIPAMDGTRRSSSLPSEMRLLALKSTTPINCEGPLSRRER</sequence>
<dbReference type="VEuPathDB" id="FungiDB:HpaG804648"/>
<dbReference type="Proteomes" id="UP000011713">
    <property type="component" value="Unassembled WGS sequence"/>
</dbReference>
<dbReference type="AlphaFoldDB" id="M4BED0"/>
<accession>M4BED0</accession>
<dbReference type="HOGENOM" id="CLU_3018389_0_0_1"/>
<reference evidence="3" key="1">
    <citation type="journal article" date="2010" name="Science">
        <title>Signatures of adaptation to obligate biotrophy in the Hyaloperonospora arabidopsidis genome.</title>
        <authorList>
            <person name="Baxter L."/>
            <person name="Tripathy S."/>
            <person name="Ishaque N."/>
            <person name="Boot N."/>
            <person name="Cabral A."/>
            <person name="Kemen E."/>
            <person name="Thines M."/>
            <person name="Ah-Fong A."/>
            <person name="Anderson R."/>
            <person name="Badejoko W."/>
            <person name="Bittner-Eddy P."/>
            <person name="Boore J.L."/>
            <person name="Chibucos M.C."/>
            <person name="Coates M."/>
            <person name="Dehal P."/>
            <person name="Delehaunty K."/>
            <person name="Dong S."/>
            <person name="Downton P."/>
            <person name="Dumas B."/>
            <person name="Fabro G."/>
            <person name="Fronick C."/>
            <person name="Fuerstenberg S.I."/>
            <person name="Fulton L."/>
            <person name="Gaulin E."/>
            <person name="Govers F."/>
            <person name="Hughes L."/>
            <person name="Humphray S."/>
            <person name="Jiang R.H."/>
            <person name="Judelson H."/>
            <person name="Kamoun S."/>
            <person name="Kyung K."/>
            <person name="Meijer H."/>
            <person name="Minx P."/>
            <person name="Morris P."/>
            <person name="Nelson J."/>
            <person name="Phuntumart V."/>
            <person name="Qutob D."/>
            <person name="Rehmany A."/>
            <person name="Rougon-Cardoso A."/>
            <person name="Ryden P."/>
            <person name="Torto-Alalibo T."/>
            <person name="Studholme D."/>
            <person name="Wang Y."/>
            <person name="Win J."/>
            <person name="Wood J."/>
            <person name="Clifton S.W."/>
            <person name="Rogers J."/>
            <person name="Van den Ackerveken G."/>
            <person name="Jones J.D."/>
            <person name="McDowell J.M."/>
            <person name="Beynon J."/>
            <person name="Tyler B.M."/>
        </authorList>
    </citation>
    <scope>NUCLEOTIDE SEQUENCE [LARGE SCALE GENOMIC DNA]</scope>
    <source>
        <strain evidence="3">Emoy2</strain>
    </source>
</reference>
<evidence type="ECO:0000313" key="3">
    <source>
        <dbReference type="Proteomes" id="UP000011713"/>
    </source>
</evidence>
<dbReference type="InParanoid" id="M4BED0"/>
<proteinExistence type="predicted"/>
<dbReference type="EMBL" id="JH598174">
    <property type="status" value="NOT_ANNOTATED_CDS"/>
    <property type="molecule type" value="Genomic_DNA"/>
</dbReference>
<feature type="region of interest" description="Disordered" evidence="1">
    <location>
        <begin position="1"/>
        <end position="31"/>
    </location>
</feature>
<evidence type="ECO:0000256" key="1">
    <source>
        <dbReference type="SAM" id="MobiDB-lite"/>
    </source>
</evidence>
<dbReference type="EnsemblProtists" id="HpaT804648">
    <property type="protein sequence ID" value="HpaP804648"/>
    <property type="gene ID" value="HpaG804648"/>
</dbReference>
<reference evidence="2" key="2">
    <citation type="submission" date="2015-06" db="UniProtKB">
        <authorList>
            <consortium name="EnsemblProtists"/>
        </authorList>
    </citation>
    <scope>IDENTIFICATION</scope>
    <source>
        <strain evidence="2">Emoy2</strain>
    </source>
</reference>